<evidence type="ECO:0000313" key="2">
    <source>
        <dbReference type="EMBL" id="KUL62536.1"/>
    </source>
</evidence>
<evidence type="ECO:0000256" key="1">
    <source>
        <dbReference type="SAM" id="MobiDB-lite"/>
    </source>
</evidence>
<gene>
    <name evidence="2" type="ORF">ADL28_12570</name>
</gene>
<proteinExistence type="predicted"/>
<dbReference type="Proteomes" id="UP000053413">
    <property type="component" value="Unassembled WGS sequence"/>
</dbReference>
<dbReference type="AlphaFoldDB" id="A0A0X3X216"/>
<sequence>MYALHADRAQPDLRQRTAPSAMSVGASSVAAYAVGGWFRRAACGWLRTAAEAARPGWGDESAGAG</sequence>
<name>A0A0X3X216_STRVO</name>
<comment type="caution">
    <text evidence="2">The sequence shown here is derived from an EMBL/GenBank/DDBJ whole genome shotgun (WGS) entry which is preliminary data.</text>
</comment>
<reference evidence="3" key="1">
    <citation type="submission" date="2015-10" db="EMBL/GenBank/DDBJ databases">
        <authorList>
            <person name="Ju K.-S."/>
            <person name="Doroghazi J.R."/>
            <person name="Metcalf W.W."/>
        </authorList>
    </citation>
    <scope>NUCLEOTIDE SEQUENCE [LARGE SCALE GENOMIC DNA]</scope>
    <source>
        <strain evidence="3">NRRL F-8817</strain>
    </source>
</reference>
<protein>
    <submittedName>
        <fullName evidence="2">Uncharacterized protein</fullName>
    </submittedName>
</protein>
<feature type="region of interest" description="Disordered" evidence="1">
    <location>
        <begin position="1"/>
        <end position="20"/>
    </location>
</feature>
<feature type="compositionally biased region" description="Basic and acidic residues" evidence="1">
    <location>
        <begin position="1"/>
        <end position="15"/>
    </location>
</feature>
<evidence type="ECO:0000313" key="3">
    <source>
        <dbReference type="Proteomes" id="UP000053413"/>
    </source>
</evidence>
<dbReference type="EMBL" id="LLZJ01000133">
    <property type="protein sequence ID" value="KUL62536.1"/>
    <property type="molecule type" value="Genomic_DNA"/>
</dbReference>
<accession>A0A0X3X216</accession>
<organism evidence="2 3">
    <name type="scientific">Streptomyces violaceusniger</name>
    <dbReference type="NCBI Taxonomy" id="68280"/>
    <lineage>
        <taxon>Bacteria</taxon>
        <taxon>Bacillati</taxon>
        <taxon>Actinomycetota</taxon>
        <taxon>Actinomycetes</taxon>
        <taxon>Kitasatosporales</taxon>
        <taxon>Streptomycetaceae</taxon>
        <taxon>Streptomyces</taxon>
        <taxon>Streptomyces violaceusniger group</taxon>
    </lineage>
</organism>